<keyword evidence="4" id="KW-1185">Reference proteome</keyword>
<dbReference type="GO" id="GO:0016491">
    <property type="term" value="F:oxidoreductase activity"/>
    <property type="evidence" value="ECO:0007669"/>
    <property type="project" value="UniProtKB-KW"/>
</dbReference>
<dbReference type="AlphaFoldDB" id="A0A9X3J1U5"/>
<evidence type="ECO:0000313" key="4">
    <source>
        <dbReference type="Proteomes" id="UP001150924"/>
    </source>
</evidence>
<evidence type="ECO:0000256" key="1">
    <source>
        <dbReference type="ARBA" id="ARBA00023002"/>
    </source>
</evidence>
<sequence>MPAALALGLGLCPWSPLGSGMLTGKYGRAGVRAEGEGRLVMMQSSGNPAFEKLVSERNWQIVDVLVEVARELGRSPAQVALNWVTTRPGVTSTIIGATKPAQLQDNLNSLEFTIPAELAARLEAASRPETVHPYHFFSPGMRGMLTGGTAVQSAPAWYWPR</sequence>
<gene>
    <name evidence="3" type="ORF">OV079_33545</name>
</gene>
<dbReference type="Pfam" id="PF00248">
    <property type="entry name" value="Aldo_ket_red"/>
    <property type="match status" value="1"/>
</dbReference>
<proteinExistence type="predicted"/>
<accession>A0A9X3J1U5</accession>
<reference evidence="3" key="1">
    <citation type="submission" date="2022-11" db="EMBL/GenBank/DDBJ databases">
        <title>Minimal conservation of predation-associated metabolite biosynthetic gene clusters underscores biosynthetic potential of Myxococcota including descriptions for ten novel species: Archangium lansinium sp. nov., Myxococcus landrumus sp. nov., Nannocystis bai.</title>
        <authorList>
            <person name="Ahearne A."/>
            <person name="Stevens C."/>
            <person name="Phillips K."/>
        </authorList>
    </citation>
    <scope>NUCLEOTIDE SEQUENCE</scope>
    <source>
        <strain evidence="3">Na p29</strain>
    </source>
</reference>
<dbReference type="PANTHER" id="PTHR43364:SF4">
    <property type="entry name" value="NAD(P)-LINKED OXIDOREDUCTASE SUPERFAMILY PROTEIN"/>
    <property type="match status" value="1"/>
</dbReference>
<dbReference type="Gene3D" id="3.20.20.100">
    <property type="entry name" value="NADP-dependent oxidoreductase domain"/>
    <property type="match status" value="1"/>
</dbReference>
<dbReference type="InterPro" id="IPR036812">
    <property type="entry name" value="NAD(P)_OxRdtase_dom_sf"/>
</dbReference>
<dbReference type="EMBL" id="JAPNKE010000002">
    <property type="protein sequence ID" value="MCY1010408.1"/>
    <property type="molecule type" value="Genomic_DNA"/>
</dbReference>
<protein>
    <submittedName>
        <fullName evidence="3">Aldo/keto reductase</fullName>
    </submittedName>
</protein>
<dbReference type="SUPFAM" id="SSF51430">
    <property type="entry name" value="NAD(P)-linked oxidoreductase"/>
    <property type="match status" value="1"/>
</dbReference>
<name>A0A9X3J1U5_9BACT</name>
<comment type="caution">
    <text evidence="3">The sequence shown here is derived from an EMBL/GenBank/DDBJ whole genome shotgun (WGS) entry which is preliminary data.</text>
</comment>
<dbReference type="GO" id="GO:0005829">
    <property type="term" value="C:cytosol"/>
    <property type="evidence" value="ECO:0007669"/>
    <property type="project" value="TreeGrafter"/>
</dbReference>
<dbReference type="InterPro" id="IPR050523">
    <property type="entry name" value="AKR_Detox_Biosynth"/>
</dbReference>
<feature type="domain" description="NADP-dependent oxidoreductase" evidence="2">
    <location>
        <begin position="4"/>
        <end position="125"/>
    </location>
</feature>
<dbReference type="Proteomes" id="UP001150924">
    <property type="component" value="Unassembled WGS sequence"/>
</dbReference>
<dbReference type="PANTHER" id="PTHR43364">
    <property type="entry name" value="NADH-SPECIFIC METHYLGLYOXAL REDUCTASE-RELATED"/>
    <property type="match status" value="1"/>
</dbReference>
<keyword evidence="1" id="KW-0560">Oxidoreductase</keyword>
<evidence type="ECO:0000313" key="3">
    <source>
        <dbReference type="EMBL" id="MCY1010408.1"/>
    </source>
</evidence>
<evidence type="ECO:0000259" key="2">
    <source>
        <dbReference type="Pfam" id="PF00248"/>
    </source>
</evidence>
<dbReference type="InterPro" id="IPR023210">
    <property type="entry name" value="NADP_OxRdtase_dom"/>
</dbReference>
<organism evidence="3 4">
    <name type="scientific">Nannocystis pusilla</name>
    <dbReference type="NCBI Taxonomy" id="889268"/>
    <lineage>
        <taxon>Bacteria</taxon>
        <taxon>Pseudomonadati</taxon>
        <taxon>Myxococcota</taxon>
        <taxon>Polyangia</taxon>
        <taxon>Nannocystales</taxon>
        <taxon>Nannocystaceae</taxon>
        <taxon>Nannocystis</taxon>
    </lineage>
</organism>